<evidence type="ECO:0000313" key="2">
    <source>
        <dbReference type="EMBL" id="BAC38152.1"/>
    </source>
</evidence>
<reference evidence="2" key="7">
    <citation type="journal article" date="2005" name="Science">
        <title>The Transcriptional Landscape of the Mammalian Genome.</title>
        <authorList>
            <consortium name="The FANTOM Consortium"/>
            <consortium name="Riken Genome Exploration Research Group and Genome Science Group (Genome Network Project Core Group)"/>
        </authorList>
    </citation>
    <scope>NUCLEOTIDE SEQUENCE</scope>
    <source>
        <strain evidence="2">C57BL/6J</strain>
        <tissue evidence="2">Cerebellum</tissue>
    </source>
</reference>
<reference evidence="2" key="4">
    <citation type="journal article" date="2001" name="Nature">
        <title>Functional annotation of a full-length mouse cDNA collection.</title>
        <authorList>
            <consortium name="The RIKEN Genome Exploration Research Group Phase II Team and the FANTOM Consortium"/>
        </authorList>
    </citation>
    <scope>NUCLEOTIDE SEQUENCE</scope>
    <source>
        <strain evidence="2">C57BL/6J</strain>
        <tissue evidence="2">Cerebellum</tissue>
    </source>
</reference>
<reference evidence="2" key="8">
    <citation type="journal article" date="2005" name="Science">
        <title>Antisense Transcription in the Mammalian Transcriptome.</title>
        <authorList>
            <consortium name="RIKEN Genome Exploration Research Group and Genome Science Group (Genome Network Project Core Group) and the FANTOM Consortium"/>
        </authorList>
    </citation>
    <scope>NUCLEOTIDE SEQUENCE</scope>
    <source>
        <strain evidence="2">C57BL/6J</strain>
        <tissue evidence="2">Cerebellum</tissue>
    </source>
</reference>
<accession>Q8C4T1</accession>
<gene>
    <name evidence="3" type="primary">Stxbp4</name>
</gene>
<reference evidence="2" key="5">
    <citation type="journal article" date="2002" name="Nature">
        <title>Analysis of the mouse transcriptome based on functional annotation of 60,770 full-length cDNAs.</title>
        <authorList>
            <consortium name="The FANTOM Consortium and the RIKEN Genome Exploration Research Group Phase I and II Team"/>
        </authorList>
    </citation>
    <scope>NUCLEOTIDE SEQUENCE</scope>
    <source>
        <strain evidence="2">C57BL/6J</strain>
        <tissue evidence="2">Cerebellum</tissue>
    </source>
</reference>
<feature type="chain" id="PRO_5012407075" description="Secreted protein" evidence="1">
    <location>
        <begin position="16"/>
        <end position="101"/>
    </location>
</feature>
<organism evidence="2">
    <name type="scientific">Mus musculus</name>
    <name type="common">Mouse</name>
    <dbReference type="NCBI Taxonomy" id="10090"/>
    <lineage>
        <taxon>Eukaryota</taxon>
        <taxon>Metazoa</taxon>
        <taxon>Chordata</taxon>
        <taxon>Craniata</taxon>
        <taxon>Vertebrata</taxon>
        <taxon>Euteleostomi</taxon>
        <taxon>Mammalia</taxon>
        <taxon>Eutheria</taxon>
        <taxon>Euarchontoglires</taxon>
        <taxon>Glires</taxon>
        <taxon>Rodentia</taxon>
        <taxon>Myomorpha</taxon>
        <taxon>Muroidea</taxon>
        <taxon>Muridae</taxon>
        <taxon>Murinae</taxon>
        <taxon>Mus</taxon>
        <taxon>Mus</taxon>
    </lineage>
</organism>
<evidence type="ECO:0008006" key="4">
    <source>
        <dbReference type="Google" id="ProtNLM"/>
    </source>
</evidence>
<feature type="signal peptide" evidence="1">
    <location>
        <begin position="1"/>
        <end position="15"/>
    </location>
</feature>
<dbReference type="EMBL" id="AK081165">
    <property type="protein sequence ID" value="BAC38152.1"/>
    <property type="molecule type" value="mRNA"/>
</dbReference>
<reference evidence="2" key="1">
    <citation type="journal article" date="1999" name="Methods Enzymol.">
        <title>High-efficiency full-length cDNA cloning.</title>
        <authorList>
            <person name="Carninci P."/>
            <person name="Hayashizaki Y."/>
        </authorList>
    </citation>
    <scope>NUCLEOTIDE SEQUENCE</scope>
    <source>
        <strain evidence="2">C57BL/6J</strain>
        <tissue evidence="2">Cerebellum</tissue>
    </source>
</reference>
<reference evidence="2" key="3">
    <citation type="journal article" date="2000" name="Genome Res.">
        <title>RIKEN integrated sequence analysis (RISA) system--384-format sequencing pipeline with 384 multicapillary sequencer.</title>
        <authorList>
            <person name="Shibata K."/>
            <person name="Itoh M."/>
            <person name="Aizawa K."/>
            <person name="Nagaoka S."/>
            <person name="Sasaki N."/>
            <person name="Carninci P."/>
            <person name="Konno H."/>
            <person name="Akiyama J."/>
            <person name="Nishi K."/>
            <person name="Kitsunai T."/>
            <person name="Tashiro H."/>
            <person name="Itoh M."/>
            <person name="Sumi N."/>
            <person name="Ishii Y."/>
            <person name="Nakamura S."/>
            <person name="Hazama M."/>
            <person name="Nishine T."/>
            <person name="Harada A."/>
            <person name="Yamamoto R."/>
            <person name="Matsumoto H."/>
            <person name="Sakaguchi S."/>
            <person name="Ikegami T."/>
            <person name="Kashiwagi K."/>
            <person name="Fujiwake S."/>
            <person name="Inoue K."/>
            <person name="Togawa Y."/>
            <person name="Izawa M."/>
            <person name="Ohara E."/>
            <person name="Watahiki M."/>
            <person name="Yoneda Y."/>
            <person name="Ishikawa T."/>
            <person name="Ozawa K."/>
            <person name="Tanaka T."/>
            <person name="Matsuura S."/>
            <person name="Kawai J."/>
            <person name="Okazaki Y."/>
            <person name="Muramatsu M."/>
            <person name="Inoue Y."/>
            <person name="Kira A."/>
            <person name="Hayashizaki Y."/>
        </authorList>
    </citation>
    <scope>NUCLEOTIDE SEQUENCE</scope>
    <source>
        <strain evidence="2">C57BL/6J</strain>
        <tissue evidence="2">Cerebellum</tissue>
    </source>
</reference>
<sequence length="101" mass="11634">MVIYAFCCILSVCLSYHFPEYPSPVVQQLIKEILGYCKVFPVTVSWRAFVYLLKPFLQVPPHSNMSVCRLNTFESHCVRVQSFVTEQRASPSLPKKPGFLF</sequence>
<proteinExistence type="evidence at transcript level"/>
<reference evidence="2" key="6">
    <citation type="submission" date="2002-04" db="EMBL/GenBank/DDBJ databases">
        <authorList>
            <person name="Adachi J."/>
            <person name="Aizawa K."/>
            <person name="Akimura T."/>
            <person name="Arakawa T."/>
            <person name="Bono H."/>
            <person name="Carninci P."/>
            <person name="Fukuda S."/>
            <person name="Furuno M."/>
            <person name="Hanagaki T."/>
            <person name="Hara A."/>
            <person name="Hashizume W."/>
            <person name="Hayashida K."/>
            <person name="Hayatsu N."/>
            <person name="Hiramoto K."/>
            <person name="Hiraoka T."/>
            <person name="Hirozane T."/>
            <person name="Hori F."/>
            <person name="Imotani K."/>
            <person name="Ishii Y."/>
            <person name="Itoh M."/>
            <person name="Kagawa I."/>
            <person name="Kasukawa T."/>
            <person name="Katoh H."/>
            <person name="Kawai J."/>
            <person name="Kojima Y."/>
            <person name="Kondo S."/>
            <person name="Konno H."/>
            <person name="Kouda M."/>
            <person name="Koya S."/>
            <person name="Kurihara C."/>
            <person name="Matsuyama T."/>
            <person name="Miyazaki A."/>
            <person name="Murata M."/>
            <person name="Nakamura M."/>
            <person name="Nishi K."/>
            <person name="Nomura K."/>
            <person name="Numazaki R."/>
            <person name="Ohno M."/>
            <person name="Ohsato N."/>
            <person name="Okazaki Y."/>
            <person name="Saito R."/>
            <person name="Saitoh H."/>
            <person name="Sakai C."/>
            <person name="Sakai K."/>
            <person name="Sakazume N."/>
            <person name="Sano H."/>
            <person name="Sasaki D."/>
            <person name="Shibata K."/>
            <person name="Shinagawa A."/>
            <person name="Shiraki T."/>
            <person name="Sogabe Y."/>
            <person name="Tagami M."/>
            <person name="Tagawa A."/>
            <person name="Takahashi F."/>
            <person name="Takaku-Akahira S."/>
            <person name="Takeda Y."/>
            <person name="Tanaka T."/>
            <person name="Tomaru A."/>
            <person name="Toya T."/>
            <person name="Yasunishi A."/>
            <person name="Muramatsu M."/>
            <person name="Hayashizaki Y."/>
        </authorList>
    </citation>
    <scope>NUCLEOTIDE SEQUENCE</scope>
    <source>
        <strain evidence="2">C57BL/6J</strain>
        <tissue evidence="2">Cerebellum</tissue>
    </source>
</reference>
<keyword evidence="1" id="KW-0732">Signal</keyword>
<name>Q8C4T1_MOUSE</name>
<reference evidence="2" key="2">
    <citation type="journal article" date="2000" name="Genome Res.">
        <title>Normalization and subtraction of cap-trapper-selected cDNAs to prepare full-length cDNA libraries for rapid discovery of new genes.</title>
        <authorList>
            <person name="Carninci P."/>
            <person name="Shibata Y."/>
            <person name="Hayatsu N."/>
            <person name="Sugahara Y."/>
            <person name="Shibata K."/>
            <person name="Itoh M."/>
            <person name="Konno H."/>
            <person name="Okazaki Y."/>
            <person name="Muramatsu M."/>
            <person name="Hayashizaki Y."/>
        </authorList>
    </citation>
    <scope>NUCLEOTIDE SEQUENCE</scope>
    <source>
        <strain evidence="2">C57BL/6J</strain>
        <tissue evidence="2">Cerebellum</tissue>
    </source>
</reference>
<dbReference type="MGI" id="MGI:1342296">
    <property type="gene designation" value="Stxbp4"/>
</dbReference>
<protein>
    <recommendedName>
        <fullName evidence="4">Secreted protein</fullName>
    </recommendedName>
</protein>
<evidence type="ECO:0000256" key="1">
    <source>
        <dbReference type="SAM" id="SignalP"/>
    </source>
</evidence>
<dbReference type="AGR" id="MGI:1342296"/>
<dbReference type="AlphaFoldDB" id="Q8C4T1"/>
<evidence type="ECO:0000313" key="3">
    <source>
        <dbReference type="MGI" id="MGI:1342296"/>
    </source>
</evidence>